<dbReference type="GO" id="GO:0016491">
    <property type="term" value="F:oxidoreductase activity"/>
    <property type="evidence" value="ECO:0007669"/>
    <property type="project" value="UniProtKB-KW"/>
</dbReference>
<dbReference type="AlphaFoldDB" id="A0A250KNV5"/>
<dbReference type="PRINTS" id="PR00081">
    <property type="entry name" value="GDHRDH"/>
</dbReference>
<dbReference type="CDD" id="cd05233">
    <property type="entry name" value="SDR_c"/>
    <property type="match status" value="1"/>
</dbReference>
<dbReference type="PROSITE" id="PS00061">
    <property type="entry name" value="ADH_SHORT"/>
    <property type="match status" value="1"/>
</dbReference>
<gene>
    <name evidence="3" type="ORF">sS8_1403</name>
</gene>
<dbReference type="Pfam" id="PF13561">
    <property type="entry name" value="adh_short_C2"/>
    <property type="match status" value="1"/>
</dbReference>
<evidence type="ECO:0000256" key="1">
    <source>
        <dbReference type="ARBA" id="ARBA00006484"/>
    </source>
</evidence>
<name>A0A250KNV5_9GAMM</name>
<keyword evidence="4" id="KW-1185">Reference proteome</keyword>
<dbReference type="InterPro" id="IPR002347">
    <property type="entry name" value="SDR_fam"/>
</dbReference>
<comment type="similarity">
    <text evidence="1">Belongs to the short-chain dehydrogenases/reductases (SDR) family.</text>
</comment>
<dbReference type="InterPro" id="IPR036291">
    <property type="entry name" value="NAD(P)-bd_dom_sf"/>
</dbReference>
<sequence>MWTKTALITGAAGAIGAALCRAFRDDGFRVIATDKTHPDPSCCDESIDIDLNALVEDAEYRDSAIRNIFEAIGDQRLDVLVNNAAIQIVASLDGLGIDDWRQSLNVNLLAPFLLIQGLLPRLKEAKGSVLNIGSIHTKLTKSRFSCYATSKAALSGLTRCLAVELGSAVRINEITPAATETPMLLAGFDGRTDLLEALGAAHPMGRIASPDEIARVAVFLASEKASFITGASIPVDGGIGGRLHDPE</sequence>
<evidence type="ECO:0000256" key="2">
    <source>
        <dbReference type="ARBA" id="ARBA00023002"/>
    </source>
</evidence>
<evidence type="ECO:0000313" key="4">
    <source>
        <dbReference type="Proteomes" id="UP000266313"/>
    </source>
</evidence>
<dbReference type="InterPro" id="IPR020904">
    <property type="entry name" value="Sc_DH/Rdtase_CS"/>
</dbReference>
<dbReference type="Proteomes" id="UP000266313">
    <property type="component" value="Chromosome"/>
</dbReference>
<dbReference type="FunFam" id="3.40.50.720:FF:000084">
    <property type="entry name" value="Short-chain dehydrogenase reductase"/>
    <property type="match status" value="1"/>
</dbReference>
<evidence type="ECO:0000313" key="3">
    <source>
        <dbReference type="EMBL" id="BBA33363.1"/>
    </source>
</evidence>
<dbReference type="RefSeq" id="WP_119628980.1">
    <property type="nucleotide sequence ID" value="NZ_AP017928.1"/>
</dbReference>
<dbReference type="PANTHER" id="PTHR43639">
    <property type="entry name" value="OXIDOREDUCTASE, SHORT-CHAIN DEHYDROGENASE/REDUCTASE FAMILY (AFU_ORTHOLOGUE AFUA_5G02870)"/>
    <property type="match status" value="1"/>
</dbReference>
<dbReference type="Gene3D" id="3.40.50.720">
    <property type="entry name" value="NAD(P)-binding Rossmann-like Domain"/>
    <property type="match status" value="1"/>
</dbReference>
<dbReference type="PANTHER" id="PTHR43639:SF1">
    <property type="entry name" value="SHORT-CHAIN DEHYDROGENASE_REDUCTASE FAMILY PROTEIN"/>
    <property type="match status" value="1"/>
</dbReference>
<dbReference type="OrthoDB" id="9803628at2"/>
<proteinExistence type="inferred from homology"/>
<reference evidence="3 4" key="1">
    <citation type="submission" date="2016-12" db="EMBL/GenBank/DDBJ databases">
        <title>Genome sequencing of Methylocaldum marinum.</title>
        <authorList>
            <person name="Takeuchi M."/>
            <person name="Kamagata Y."/>
            <person name="Hiraoka S."/>
            <person name="Oshima K."/>
            <person name="Hattori M."/>
            <person name="Iwasaki W."/>
        </authorList>
    </citation>
    <scope>NUCLEOTIDE SEQUENCE [LARGE SCALE GENOMIC DNA]</scope>
    <source>
        <strain evidence="3 4">S8</strain>
    </source>
</reference>
<keyword evidence="2" id="KW-0560">Oxidoreductase</keyword>
<protein>
    <submittedName>
        <fullName evidence="3">Short-chain dehydrogenase/reductase SDR</fullName>
    </submittedName>
</protein>
<organism evidence="3 4">
    <name type="scientific">Methylocaldum marinum</name>
    <dbReference type="NCBI Taxonomy" id="1432792"/>
    <lineage>
        <taxon>Bacteria</taxon>
        <taxon>Pseudomonadati</taxon>
        <taxon>Pseudomonadota</taxon>
        <taxon>Gammaproteobacteria</taxon>
        <taxon>Methylococcales</taxon>
        <taxon>Methylococcaceae</taxon>
        <taxon>Methylocaldum</taxon>
    </lineage>
</organism>
<dbReference type="SUPFAM" id="SSF51735">
    <property type="entry name" value="NAD(P)-binding Rossmann-fold domains"/>
    <property type="match status" value="1"/>
</dbReference>
<accession>A0A250KNV5</accession>
<dbReference type="PRINTS" id="PR00080">
    <property type="entry name" value="SDRFAMILY"/>
</dbReference>
<dbReference type="KEGG" id="mmai:sS8_1403"/>
<dbReference type="EMBL" id="AP017928">
    <property type="protein sequence ID" value="BBA33363.1"/>
    <property type="molecule type" value="Genomic_DNA"/>
</dbReference>